<dbReference type="GO" id="GO:0020037">
    <property type="term" value="F:heme binding"/>
    <property type="evidence" value="ECO:0007669"/>
    <property type="project" value="InterPro"/>
</dbReference>
<dbReference type="GO" id="GO:0005506">
    <property type="term" value="F:iron ion binding"/>
    <property type="evidence" value="ECO:0007669"/>
    <property type="project" value="InterPro"/>
</dbReference>
<evidence type="ECO:0000313" key="9">
    <source>
        <dbReference type="EMBL" id="KAK3220888.1"/>
    </source>
</evidence>
<dbReference type="Proteomes" id="UP001281410">
    <property type="component" value="Unassembled WGS sequence"/>
</dbReference>
<dbReference type="PANTHER" id="PTHR24296">
    <property type="entry name" value="CYTOCHROME P450"/>
    <property type="match status" value="1"/>
</dbReference>
<protein>
    <recommendedName>
        <fullName evidence="11">Cytochrome P450</fullName>
    </recommendedName>
</protein>
<evidence type="ECO:0000256" key="5">
    <source>
        <dbReference type="ARBA" id="ARBA00023002"/>
    </source>
</evidence>
<dbReference type="GO" id="GO:0004497">
    <property type="term" value="F:monooxygenase activity"/>
    <property type="evidence" value="ECO:0007669"/>
    <property type="project" value="UniProtKB-KW"/>
</dbReference>
<dbReference type="InterPro" id="IPR001128">
    <property type="entry name" value="Cyt_P450"/>
</dbReference>
<feature type="region of interest" description="Disordered" evidence="8">
    <location>
        <begin position="91"/>
        <end position="132"/>
    </location>
</feature>
<keyword evidence="3" id="KW-0349">Heme</keyword>
<evidence type="ECO:0008006" key="11">
    <source>
        <dbReference type="Google" id="ProtNLM"/>
    </source>
</evidence>
<comment type="similarity">
    <text evidence="2">Belongs to the cytochrome P450 family.</text>
</comment>
<gene>
    <name evidence="9" type="ORF">Dsin_014858</name>
</gene>
<evidence type="ECO:0000256" key="7">
    <source>
        <dbReference type="ARBA" id="ARBA00023033"/>
    </source>
</evidence>
<dbReference type="AlphaFoldDB" id="A0AAE0AMR6"/>
<dbReference type="EMBL" id="JANJYJ010000004">
    <property type="protein sequence ID" value="KAK3220888.1"/>
    <property type="molecule type" value="Genomic_DNA"/>
</dbReference>
<accession>A0AAE0AMR6</accession>
<sequence length="132" mass="15022">MICKHPDIQEKTAKEVMEATQLNHNSSIEELASNITEKTLEKMQYLHAALTETLRLYPAIPKGQSVTYLPYAMGRMKYLWGYDAEEFRPERDGSMKVAVSSEKALSSSQPSRLVRESVSERNLLTGRRRSSV</sequence>
<dbReference type="Pfam" id="PF00067">
    <property type="entry name" value="p450"/>
    <property type="match status" value="1"/>
</dbReference>
<keyword evidence="6" id="KW-0408">Iron</keyword>
<evidence type="ECO:0000256" key="8">
    <source>
        <dbReference type="SAM" id="MobiDB-lite"/>
    </source>
</evidence>
<dbReference type="SUPFAM" id="SSF48264">
    <property type="entry name" value="Cytochrome P450"/>
    <property type="match status" value="1"/>
</dbReference>
<dbReference type="InterPro" id="IPR036396">
    <property type="entry name" value="Cyt_P450_sf"/>
</dbReference>
<keyword evidence="4" id="KW-0479">Metal-binding</keyword>
<comment type="cofactor">
    <cofactor evidence="1">
        <name>heme</name>
        <dbReference type="ChEBI" id="CHEBI:30413"/>
    </cofactor>
</comment>
<dbReference type="Gene3D" id="1.10.630.10">
    <property type="entry name" value="Cytochrome P450"/>
    <property type="match status" value="1"/>
</dbReference>
<evidence type="ECO:0000256" key="4">
    <source>
        <dbReference type="ARBA" id="ARBA00022723"/>
    </source>
</evidence>
<dbReference type="GO" id="GO:0016705">
    <property type="term" value="F:oxidoreductase activity, acting on paired donors, with incorporation or reduction of molecular oxygen"/>
    <property type="evidence" value="ECO:0007669"/>
    <property type="project" value="InterPro"/>
</dbReference>
<proteinExistence type="inferred from homology"/>
<evidence type="ECO:0000313" key="10">
    <source>
        <dbReference type="Proteomes" id="UP001281410"/>
    </source>
</evidence>
<name>A0AAE0AMR6_9ROSI</name>
<comment type="caution">
    <text evidence="9">The sequence shown here is derived from an EMBL/GenBank/DDBJ whole genome shotgun (WGS) entry which is preliminary data.</text>
</comment>
<reference evidence="9" key="1">
    <citation type="journal article" date="2023" name="Plant J.">
        <title>Genome sequences and population genomics provide insights into the demographic history, inbreeding, and mutation load of two 'living fossil' tree species of Dipteronia.</title>
        <authorList>
            <person name="Feng Y."/>
            <person name="Comes H.P."/>
            <person name="Chen J."/>
            <person name="Zhu S."/>
            <person name="Lu R."/>
            <person name="Zhang X."/>
            <person name="Li P."/>
            <person name="Qiu J."/>
            <person name="Olsen K.M."/>
            <person name="Qiu Y."/>
        </authorList>
    </citation>
    <scope>NUCLEOTIDE SEQUENCE</scope>
    <source>
        <strain evidence="9">NBL</strain>
    </source>
</reference>
<evidence type="ECO:0000256" key="2">
    <source>
        <dbReference type="ARBA" id="ARBA00010617"/>
    </source>
</evidence>
<keyword evidence="7" id="KW-0503">Monooxygenase</keyword>
<evidence type="ECO:0000256" key="3">
    <source>
        <dbReference type="ARBA" id="ARBA00022617"/>
    </source>
</evidence>
<evidence type="ECO:0000256" key="1">
    <source>
        <dbReference type="ARBA" id="ARBA00001971"/>
    </source>
</evidence>
<evidence type="ECO:0000256" key="6">
    <source>
        <dbReference type="ARBA" id="ARBA00023004"/>
    </source>
</evidence>
<keyword evidence="10" id="KW-1185">Reference proteome</keyword>
<organism evidence="9 10">
    <name type="scientific">Dipteronia sinensis</name>
    <dbReference type="NCBI Taxonomy" id="43782"/>
    <lineage>
        <taxon>Eukaryota</taxon>
        <taxon>Viridiplantae</taxon>
        <taxon>Streptophyta</taxon>
        <taxon>Embryophyta</taxon>
        <taxon>Tracheophyta</taxon>
        <taxon>Spermatophyta</taxon>
        <taxon>Magnoliopsida</taxon>
        <taxon>eudicotyledons</taxon>
        <taxon>Gunneridae</taxon>
        <taxon>Pentapetalae</taxon>
        <taxon>rosids</taxon>
        <taxon>malvids</taxon>
        <taxon>Sapindales</taxon>
        <taxon>Sapindaceae</taxon>
        <taxon>Hippocastanoideae</taxon>
        <taxon>Acereae</taxon>
        <taxon>Dipteronia</taxon>
    </lineage>
</organism>
<keyword evidence="5" id="KW-0560">Oxidoreductase</keyword>